<gene>
    <name evidence="2" type="ORF">Cgig2_019211</name>
</gene>
<dbReference type="EMBL" id="JAKOGI010000975">
    <property type="protein sequence ID" value="KAJ8428723.1"/>
    <property type="molecule type" value="Genomic_DNA"/>
</dbReference>
<evidence type="ECO:0000313" key="2">
    <source>
        <dbReference type="EMBL" id="KAJ8428723.1"/>
    </source>
</evidence>
<protein>
    <submittedName>
        <fullName evidence="2">Uncharacterized protein</fullName>
    </submittedName>
</protein>
<dbReference type="Proteomes" id="UP001153076">
    <property type="component" value="Unassembled WGS sequence"/>
</dbReference>
<dbReference type="AlphaFoldDB" id="A0A9Q1JPP4"/>
<dbReference type="OrthoDB" id="1746852at2759"/>
<name>A0A9Q1JPP4_9CARY</name>
<evidence type="ECO:0000313" key="3">
    <source>
        <dbReference type="Proteomes" id="UP001153076"/>
    </source>
</evidence>
<sequence>MIHLPVCFGDKFKSKNLEVDFLVVDVPTTYNYSLEKKKEERARKTKEKEEASTSASKGLVASSPAPSPSSGAGINSNSSGSRPSSLACWRSSTGGRPRNSYPPEIPEPTSLRPCTNTPRCQHDPANSLASWFEPPFQPPRSLQPQPSQVPPLAGGVHLDKIGGWPLCTSGPSGSGFPPYGEQRMLWSRQDAPQFTGACRPAGGACGQNNLVRVLPIRDHEERGANKVLRCTFLACWLRWHYLSYSRRRSVSAAACPKVASSVSKTVNLALACSA</sequence>
<feature type="compositionally biased region" description="Low complexity" evidence="1">
    <location>
        <begin position="52"/>
        <end position="85"/>
    </location>
</feature>
<proteinExistence type="predicted"/>
<reference evidence="2" key="1">
    <citation type="submission" date="2022-04" db="EMBL/GenBank/DDBJ databases">
        <title>Carnegiea gigantea Genome sequencing and assembly v2.</title>
        <authorList>
            <person name="Copetti D."/>
            <person name="Sanderson M.J."/>
            <person name="Burquez A."/>
            <person name="Wojciechowski M.F."/>
        </authorList>
    </citation>
    <scope>NUCLEOTIDE SEQUENCE</scope>
    <source>
        <strain evidence="2">SGP5-SGP5p</strain>
        <tissue evidence="2">Aerial part</tissue>
    </source>
</reference>
<evidence type="ECO:0000256" key="1">
    <source>
        <dbReference type="SAM" id="MobiDB-lite"/>
    </source>
</evidence>
<keyword evidence="3" id="KW-1185">Reference proteome</keyword>
<feature type="compositionally biased region" description="Basic and acidic residues" evidence="1">
    <location>
        <begin position="36"/>
        <end position="51"/>
    </location>
</feature>
<comment type="caution">
    <text evidence="2">The sequence shown here is derived from an EMBL/GenBank/DDBJ whole genome shotgun (WGS) entry which is preliminary data.</text>
</comment>
<feature type="compositionally biased region" description="Low complexity" evidence="1">
    <location>
        <begin position="139"/>
        <end position="150"/>
    </location>
</feature>
<organism evidence="2 3">
    <name type="scientific">Carnegiea gigantea</name>
    <dbReference type="NCBI Taxonomy" id="171969"/>
    <lineage>
        <taxon>Eukaryota</taxon>
        <taxon>Viridiplantae</taxon>
        <taxon>Streptophyta</taxon>
        <taxon>Embryophyta</taxon>
        <taxon>Tracheophyta</taxon>
        <taxon>Spermatophyta</taxon>
        <taxon>Magnoliopsida</taxon>
        <taxon>eudicotyledons</taxon>
        <taxon>Gunneridae</taxon>
        <taxon>Pentapetalae</taxon>
        <taxon>Caryophyllales</taxon>
        <taxon>Cactineae</taxon>
        <taxon>Cactaceae</taxon>
        <taxon>Cactoideae</taxon>
        <taxon>Echinocereeae</taxon>
        <taxon>Carnegiea</taxon>
    </lineage>
</organism>
<accession>A0A9Q1JPP4</accession>
<feature type="region of interest" description="Disordered" evidence="1">
    <location>
        <begin position="36"/>
        <end position="150"/>
    </location>
</feature>